<reference evidence="17 18" key="1">
    <citation type="submission" date="2018-06" db="EMBL/GenBank/DDBJ databases">
        <authorList>
            <consortium name="Pathogen Informatics"/>
            <person name="Doyle S."/>
        </authorList>
    </citation>
    <scope>NUCLEOTIDE SEQUENCE [LARGE SCALE GENOMIC DNA]</scope>
    <source>
        <strain evidence="17 18">NCTC12020</strain>
    </source>
</reference>
<evidence type="ECO:0000313" key="17">
    <source>
        <dbReference type="EMBL" id="SUP44724.1"/>
    </source>
</evidence>
<evidence type="ECO:0000256" key="15">
    <source>
        <dbReference type="PROSITE-ProRule" id="PRU00409"/>
    </source>
</evidence>
<dbReference type="PANTHER" id="PTHR43472:SF1">
    <property type="entry name" value="PHOSPHORIBOSYLAMINE--GLYCINE LIGASE, CHLOROPLASTIC"/>
    <property type="match status" value="1"/>
</dbReference>
<dbReference type="InterPro" id="IPR011761">
    <property type="entry name" value="ATP-grasp"/>
</dbReference>
<evidence type="ECO:0000256" key="11">
    <source>
        <dbReference type="ARBA" id="ARBA00038345"/>
    </source>
</evidence>
<dbReference type="SUPFAM" id="SSF56059">
    <property type="entry name" value="Glutathione synthetase ATP-binding domain-like"/>
    <property type="match status" value="1"/>
</dbReference>
<evidence type="ECO:0000256" key="3">
    <source>
        <dbReference type="ARBA" id="ARBA00005174"/>
    </source>
</evidence>
<dbReference type="InterPro" id="IPR016185">
    <property type="entry name" value="PreATP-grasp_dom_sf"/>
</dbReference>
<dbReference type="PROSITE" id="PS50975">
    <property type="entry name" value="ATP_GRASP"/>
    <property type="match status" value="1"/>
</dbReference>
<evidence type="ECO:0000256" key="4">
    <source>
        <dbReference type="ARBA" id="ARBA00013255"/>
    </source>
</evidence>
<evidence type="ECO:0000256" key="9">
    <source>
        <dbReference type="ARBA" id="ARBA00022840"/>
    </source>
</evidence>
<dbReference type="EMBL" id="UHIO01000001">
    <property type="protein sequence ID" value="SUP44724.1"/>
    <property type="molecule type" value="Genomic_DNA"/>
</dbReference>
<dbReference type="SMART" id="SM01209">
    <property type="entry name" value="GARS_A"/>
    <property type="match status" value="1"/>
</dbReference>
<dbReference type="HAMAP" id="MF_00138">
    <property type="entry name" value="GARS"/>
    <property type="match status" value="1"/>
</dbReference>
<protein>
    <recommendedName>
        <fullName evidence="4 14">Phosphoribosylamine--glycine ligase</fullName>
        <ecNumber evidence="4 14">6.3.4.13</ecNumber>
    </recommendedName>
    <alternativeName>
        <fullName evidence="14">GARS</fullName>
    </alternativeName>
    <alternativeName>
        <fullName evidence="12 14">Glycinamide ribonucleotide synthetase</fullName>
    </alternativeName>
    <alternativeName>
        <fullName evidence="13 14">Phosphoribosylglycinamide synthetase</fullName>
    </alternativeName>
</protein>
<dbReference type="Gene3D" id="3.40.50.20">
    <property type="match status" value="1"/>
</dbReference>
<evidence type="ECO:0000256" key="6">
    <source>
        <dbReference type="ARBA" id="ARBA00022723"/>
    </source>
</evidence>
<dbReference type="Proteomes" id="UP000255367">
    <property type="component" value="Unassembled WGS sequence"/>
</dbReference>
<dbReference type="AlphaFoldDB" id="A0A380NMW8"/>
<dbReference type="InterPro" id="IPR020559">
    <property type="entry name" value="PRibGlycinamide_synth_CS"/>
</dbReference>
<organism evidence="17 18">
    <name type="scientific">Veillonella criceti</name>
    <dbReference type="NCBI Taxonomy" id="103891"/>
    <lineage>
        <taxon>Bacteria</taxon>
        <taxon>Bacillati</taxon>
        <taxon>Bacillota</taxon>
        <taxon>Negativicutes</taxon>
        <taxon>Veillonellales</taxon>
        <taxon>Veillonellaceae</taxon>
        <taxon>Veillonella</taxon>
    </lineage>
</organism>
<dbReference type="GO" id="GO:0004637">
    <property type="term" value="F:phosphoribosylamine-glycine ligase activity"/>
    <property type="evidence" value="ECO:0007669"/>
    <property type="project" value="UniProtKB-UniRule"/>
</dbReference>
<keyword evidence="10" id="KW-0464">Manganese</keyword>
<dbReference type="InterPro" id="IPR000115">
    <property type="entry name" value="PRibGlycinamide_synth"/>
</dbReference>
<evidence type="ECO:0000256" key="8">
    <source>
        <dbReference type="ARBA" id="ARBA00022755"/>
    </source>
</evidence>
<gene>
    <name evidence="14 17" type="primary">purD</name>
    <name evidence="17" type="ORF">NCTC12020_01800</name>
</gene>
<dbReference type="InterPro" id="IPR013815">
    <property type="entry name" value="ATP_grasp_subdomain_1"/>
</dbReference>
<keyword evidence="9 15" id="KW-0067">ATP-binding</keyword>
<keyword evidence="8 14" id="KW-0658">Purine biosynthesis</keyword>
<feature type="domain" description="ATP-grasp" evidence="16">
    <location>
        <begin position="107"/>
        <end position="313"/>
    </location>
</feature>
<dbReference type="FunFam" id="3.30.1490.20:FF:000006">
    <property type="entry name" value="phosphoribosylamine--glycine ligase, chloroplastic-like"/>
    <property type="match status" value="1"/>
</dbReference>
<dbReference type="FunFam" id="3.40.50.20:FF:000006">
    <property type="entry name" value="Phosphoribosylamine--glycine ligase, chloroplastic"/>
    <property type="match status" value="1"/>
</dbReference>
<keyword evidence="5 14" id="KW-0436">Ligase</keyword>
<dbReference type="GO" id="GO:0046872">
    <property type="term" value="F:metal ion binding"/>
    <property type="evidence" value="ECO:0007669"/>
    <property type="project" value="UniProtKB-KW"/>
</dbReference>
<dbReference type="OrthoDB" id="9807240at2"/>
<comment type="cofactor">
    <cofactor evidence="1">
        <name>Mn(2+)</name>
        <dbReference type="ChEBI" id="CHEBI:29035"/>
    </cofactor>
</comment>
<dbReference type="SMART" id="SM01210">
    <property type="entry name" value="GARS_C"/>
    <property type="match status" value="1"/>
</dbReference>
<evidence type="ECO:0000256" key="1">
    <source>
        <dbReference type="ARBA" id="ARBA00001936"/>
    </source>
</evidence>
<dbReference type="Gene3D" id="3.90.600.10">
    <property type="entry name" value="Phosphoribosylglycinamide synthetase, C-terminal domain"/>
    <property type="match status" value="1"/>
</dbReference>
<dbReference type="InterPro" id="IPR011054">
    <property type="entry name" value="Rudment_hybrid_motif"/>
</dbReference>
<comment type="catalytic activity">
    <reaction evidence="14">
        <text>5-phospho-beta-D-ribosylamine + glycine + ATP = N(1)-(5-phospho-beta-D-ribosyl)glycinamide + ADP + phosphate + H(+)</text>
        <dbReference type="Rhea" id="RHEA:17453"/>
        <dbReference type="ChEBI" id="CHEBI:15378"/>
        <dbReference type="ChEBI" id="CHEBI:30616"/>
        <dbReference type="ChEBI" id="CHEBI:43474"/>
        <dbReference type="ChEBI" id="CHEBI:57305"/>
        <dbReference type="ChEBI" id="CHEBI:58681"/>
        <dbReference type="ChEBI" id="CHEBI:143788"/>
        <dbReference type="ChEBI" id="CHEBI:456216"/>
        <dbReference type="EC" id="6.3.4.13"/>
    </reaction>
</comment>
<comment type="cofactor">
    <cofactor evidence="2">
        <name>Mg(2+)</name>
        <dbReference type="ChEBI" id="CHEBI:18420"/>
    </cofactor>
</comment>
<dbReference type="Gene3D" id="3.30.1490.20">
    <property type="entry name" value="ATP-grasp fold, A domain"/>
    <property type="match status" value="1"/>
</dbReference>
<evidence type="ECO:0000313" key="18">
    <source>
        <dbReference type="Proteomes" id="UP000255367"/>
    </source>
</evidence>
<evidence type="ECO:0000256" key="10">
    <source>
        <dbReference type="ARBA" id="ARBA00023211"/>
    </source>
</evidence>
<dbReference type="NCBIfam" id="TIGR00877">
    <property type="entry name" value="purD"/>
    <property type="match status" value="1"/>
</dbReference>
<evidence type="ECO:0000256" key="14">
    <source>
        <dbReference type="HAMAP-Rule" id="MF_00138"/>
    </source>
</evidence>
<dbReference type="SUPFAM" id="SSF51246">
    <property type="entry name" value="Rudiment single hybrid motif"/>
    <property type="match status" value="1"/>
</dbReference>
<dbReference type="FunFam" id="3.30.470.20:FF:000018">
    <property type="entry name" value="Trifunctional purine biosynthetic protein adenosine-3"/>
    <property type="match status" value="1"/>
</dbReference>
<dbReference type="Pfam" id="PF02843">
    <property type="entry name" value="GARS_C"/>
    <property type="match status" value="1"/>
</dbReference>
<evidence type="ECO:0000256" key="7">
    <source>
        <dbReference type="ARBA" id="ARBA00022741"/>
    </source>
</evidence>
<dbReference type="Pfam" id="PF01071">
    <property type="entry name" value="GARS_A"/>
    <property type="match status" value="1"/>
</dbReference>
<dbReference type="InterPro" id="IPR020561">
    <property type="entry name" value="PRibGlycinamid_synth_ATP-grasp"/>
</dbReference>
<proteinExistence type="inferred from homology"/>
<evidence type="ECO:0000259" key="16">
    <source>
        <dbReference type="PROSITE" id="PS50975"/>
    </source>
</evidence>
<evidence type="ECO:0000256" key="13">
    <source>
        <dbReference type="ARBA" id="ARBA00042864"/>
    </source>
</evidence>
<evidence type="ECO:0000256" key="5">
    <source>
        <dbReference type="ARBA" id="ARBA00022598"/>
    </source>
</evidence>
<dbReference type="InterPro" id="IPR037123">
    <property type="entry name" value="PRibGlycinamide_synth_C_sf"/>
</dbReference>
<evidence type="ECO:0000256" key="12">
    <source>
        <dbReference type="ARBA" id="ARBA00042242"/>
    </source>
</evidence>
<name>A0A380NMW8_9FIRM</name>
<dbReference type="UniPathway" id="UPA00074">
    <property type="reaction ID" value="UER00125"/>
</dbReference>
<dbReference type="GO" id="GO:0009113">
    <property type="term" value="P:purine nucleobase biosynthetic process"/>
    <property type="evidence" value="ECO:0007669"/>
    <property type="project" value="InterPro"/>
</dbReference>
<accession>A0A380NMW8</accession>
<keyword evidence="18" id="KW-1185">Reference proteome</keyword>
<dbReference type="Pfam" id="PF02844">
    <property type="entry name" value="GARS_N"/>
    <property type="match status" value="1"/>
</dbReference>
<dbReference type="SUPFAM" id="SSF52440">
    <property type="entry name" value="PreATP-grasp domain"/>
    <property type="match status" value="1"/>
</dbReference>
<dbReference type="InterPro" id="IPR020560">
    <property type="entry name" value="PRibGlycinamide_synth_C-dom"/>
</dbReference>
<dbReference type="InterPro" id="IPR020562">
    <property type="entry name" value="PRibGlycinamide_synth_N"/>
</dbReference>
<keyword evidence="6" id="KW-0479">Metal-binding</keyword>
<dbReference type="RefSeq" id="WP_115310883.1">
    <property type="nucleotide sequence ID" value="NZ_UHIO01000001.1"/>
</dbReference>
<keyword evidence="7 15" id="KW-0547">Nucleotide-binding</keyword>
<comment type="similarity">
    <text evidence="11 14">Belongs to the GARS family.</text>
</comment>
<dbReference type="GO" id="GO:0006189">
    <property type="term" value="P:'de novo' IMP biosynthetic process"/>
    <property type="evidence" value="ECO:0007669"/>
    <property type="project" value="UniProtKB-UniRule"/>
</dbReference>
<comment type="pathway">
    <text evidence="3 14">Purine metabolism; IMP biosynthesis via de novo pathway; N(1)-(5-phospho-D-ribosyl)glycinamide from 5-phospho-alpha-D-ribose 1-diphosphate: step 2/2.</text>
</comment>
<dbReference type="GO" id="GO:0005524">
    <property type="term" value="F:ATP binding"/>
    <property type="evidence" value="ECO:0007669"/>
    <property type="project" value="UniProtKB-UniRule"/>
</dbReference>
<dbReference type="PANTHER" id="PTHR43472">
    <property type="entry name" value="PHOSPHORIBOSYLAMINE--GLYCINE LIGASE"/>
    <property type="match status" value="1"/>
</dbReference>
<dbReference type="Gene3D" id="3.30.470.20">
    <property type="entry name" value="ATP-grasp fold, B domain"/>
    <property type="match status" value="1"/>
</dbReference>
<dbReference type="PROSITE" id="PS00184">
    <property type="entry name" value="GARS"/>
    <property type="match status" value="1"/>
</dbReference>
<sequence>MKVCVIGSGGREHTLAWKLAQSASVSSVYALPGSKAMEDVATCVALDWQKFDEVVAFVQKENIDLVVIGPEAPLVAGLADAVRAVGIAVFGPSKAAAQLEGSKVFAKDLMQKYNIPTAAYGVFSEVTKAKEFIAKTGAPIVIKADGLAAGKGVVVAMTEAEANAAVEDMLSANRFGDAGHTVVIEEFMAGEEASLLAFVDGTTVVPMISSQDHKRIFDGDKGPNTGGMGTYAPAPVMTEDLLKEAYDTILVPMVAAMKAEGMPYVGCLYAGLMITPEGPKVVEFNARFGDPETQVVLPLLKGDLGTIMLACAKGELDSHMVEWHKGSAACVILASQGYPESAHKGDVITGDLSFTEDTLVFHSGTAFVEDHFETAGGRVLGVVGLGKDLQSALDVAYQRVGRIQFEGSQHRTDIGQKAFAHLV</sequence>
<dbReference type="EC" id="6.3.4.13" evidence="4 14"/>
<evidence type="ECO:0000256" key="2">
    <source>
        <dbReference type="ARBA" id="ARBA00001946"/>
    </source>
</evidence>